<comment type="caution">
    <text evidence="2">The sequence shown here is derived from an EMBL/GenBank/DDBJ whole genome shotgun (WGS) entry which is preliminary data.</text>
</comment>
<accession>A0ABR3ZCX2</accession>
<dbReference type="InterPro" id="IPR029010">
    <property type="entry name" value="ThuA-like"/>
</dbReference>
<dbReference type="Pfam" id="PF06283">
    <property type="entry name" value="ThuA"/>
    <property type="match status" value="1"/>
</dbReference>
<dbReference type="InterPro" id="IPR029062">
    <property type="entry name" value="Class_I_gatase-like"/>
</dbReference>
<dbReference type="Proteomes" id="UP001583186">
    <property type="component" value="Unassembled WGS sequence"/>
</dbReference>
<dbReference type="EMBL" id="JAWCUI010000016">
    <property type="protein sequence ID" value="KAL1898127.1"/>
    <property type="molecule type" value="Genomic_DNA"/>
</dbReference>
<dbReference type="Gene3D" id="3.40.50.880">
    <property type="match status" value="1"/>
</dbReference>
<name>A0ABR3ZCX2_9PEZI</name>
<keyword evidence="3" id="KW-1185">Reference proteome</keyword>
<evidence type="ECO:0000313" key="3">
    <source>
        <dbReference type="Proteomes" id="UP001583186"/>
    </source>
</evidence>
<proteinExistence type="predicted"/>
<gene>
    <name evidence="2" type="ORF">Sste5346_003529</name>
</gene>
<protein>
    <recommendedName>
        <fullName evidence="1">ThuA-like domain-containing protein</fullName>
    </recommendedName>
</protein>
<dbReference type="PANTHER" id="PTHR40469">
    <property type="entry name" value="SECRETED GLYCOSYL HYDROLASE"/>
    <property type="match status" value="1"/>
</dbReference>
<dbReference type="PANTHER" id="PTHR40469:SF2">
    <property type="entry name" value="GALACTOSE-BINDING DOMAIN-LIKE SUPERFAMILY PROTEIN"/>
    <property type="match status" value="1"/>
</dbReference>
<sequence length="266" mass="29216">MPEPFNVLVFSKTKAYRHESIEAGVRSFQKLAEESTNTSNPFVVEASEDAEATFTPENLARFRIIVFLHTSGIFLTTEQLAALEGQVSSSKSGVVGVHAALGAMQSREVDPAGYYGRLLGGVFTEHPAPQLGRVVIKVPDHPVVQPFLKAVSSPSEASLPEPSFSRFDEWYNYQPTSCSVVAAQKKLQPTDAESKDAPRILLAADETTYEGGKHGEHHPISWTWSDFEGTGTRVYYTALGHFAEAYEDEVFVSHLKNAVLWAAKLL</sequence>
<organism evidence="2 3">
    <name type="scientific">Sporothrix stenoceras</name>
    <dbReference type="NCBI Taxonomy" id="5173"/>
    <lineage>
        <taxon>Eukaryota</taxon>
        <taxon>Fungi</taxon>
        <taxon>Dikarya</taxon>
        <taxon>Ascomycota</taxon>
        <taxon>Pezizomycotina</taxon>
        <taxon>Sordariomycetes</taxon>
        <taxon>Sordariomycetidae</taxon>
        <taxon>Ophiostomatales</taxon>
        <taxon>Ophiostomataceae</taxon>
        <taxon>Sporothrix</taxon>
    </lineage>
</organism>
<reference evidence="2 3" key="1">
    <citation type="journal article" date="2024" name="IMA Fungus">
        <title>IMA Genome - F19 : A genome assembly and annotation guide to empower mycologists, including annotated draft genome sequences of Ceratocystis pirilliformis, Diaporthe australafricana, Fusarium ophioides, Paecilomyces lecythidis, and Sporothrix stenoceras.</title>
        <authorList>
            <person name="Aylward J."/>
            <person name="Wilson A.M."/>
            <person name="Visagie C.M."/>
            <person name="Spraker J."/>
            <person name="Barnes I."/>
            <person name="Buitendag C."/>
            <person name="Ceriani C."/>
            <person name="Del Mar Angel L."/>
            <person name="du Plessis D."/>
            <person name="Fuchs T."/>
            <person name="Gasser K."/>
            <person name="Kramer D."/>
            <person name="Li W."/>
            <person name="Munsamy K."/>
            <person name="Piso A."/>
            <person name="Price J.L."/>
            <person name="Sonnekus B."/>
            <person name="Thomas C."/>
            <person name="van der Nest A."/>
            <person name="van Dijk A."/>
            <person name="van Heerden A."/>
            <person name="van Vuuren N."/>
            <person name="Yilmaz N."/>
            <person name="Duong T.A."/>
            <person name="van der Merwe N.A."/>
            <person name="Wingfield M.J."/>
            <person name="Wingfield B.D."/>
        </authorList>
    </citation>
    <scope>NUCLEOTIDE SEQUENCE [LARGE SCALE GENOMIC DNA]</scope>
    <source>
        <strain evidence="2 3">CMW 5346</strain>
    </source>
</reference>
<evidence type="ECO:0000259" key="1">
    <source>
        <dbReference type="Pfam" id="PF06283"/>
    </source>
</evidence>
<dbReference type="SUPFAM" id="SSF52317">
    <property type="entry name" value="Class I glutamine amidotransferase-like"/>
    <property type="match status" value="1"/>
</dbReference>
<feature type="domain" description="ThuA-like" evidence="1">
    <location>
        <begin position="6"/>
        <end position="262"/>
    </location>
</feature>
<evidence type="ECO:0000313" key="2">
    <source>
        <dbReference type="EMBL" id="KAL1898127.1"/>
    </source>
</evidence>